<dbReference type="InterPro" id="IPR003598">
    <property type="entry name" value="Ig_sub2"/>
</dbReference>
<dbReference type="EMBL" id="AGCU01111650">
    <property type="status" value="NOT_ANNOTATED_CDS"/>
    <property type="molecule type" value="Genomic_DNA"/>
</dbReference>
<evidence type="ECO:0000313" key="8">
    <source>
        <dbReference type="Proteomes" id="UP000007267"/>
    </source>
</evidence>
<dbReference type="GeneTree" id="ENSGT01150000286907"/>
<dbReference type="EMBL" id="AGCU01111645">
    <property type="status" value="NOT_ANNOTATED_CDS"/>
    <property type="molecule type" value="Genomic_DNA"/>
</dbReference>
<feature type="domain" description="Ig-like" evidence="6">
    <location>
        <begin position="317"/>
        <end position="406"/>
    </location>
</feature>
<feature type="domain" description="Ig-like" evidence="6">
    <location>
        <begin position="1162"/>
        <end position="1259"/>
    </location>
</feature>
<evidence type="ECO:0000256" key="1">
    <source>
        <dbReference type="ARBA" id="ARBA00004167"/>
    </source>
</evidence>
<feature type="domain" description="Ig-like" evidence="6">
    <location>
        <begin position="1351"/>
        <end position="1446"/>
    </location>
</feature>
<dbReference type="EMBL" id="AGCU01111643">
    <property type="status" value="NOT_ANNOTATED_CDS"/>
    <property type="molecule type" value="Genomic_DNA"/>
</dbReference>
<feature type="domain" description="Ig-like" evidence="6">
    <location>
        <begin position="598"/>
        <end position="695"/>
    </location>
</feature>
<keyword evidence="8" id="KW-1185">Reference proteome</keyword>
<dbReference type="EMBL" id="AGCU01111648">
    <property type="status" value="NOT_ANNOTATED_CDS"/>
    <property type="molecule type" value="Genomic_DNA"/>
</dbReference>
<dbReference type="Pfam" id="PF07679">
    <property type="entry name" value="I-set"/>
    <property type="match status" value="5"/>
</dbReference>
<reference evidence="7" key="4">
    <citation type="submission" date="2025-09" db="UniProtKB">
        <authorList>
            <consortium name="Ensembl"/>
        </authorList>
    </citation>
    <scope>IDENTIFICATION</scope>
</reference>
<protein>
    <submittedName>
        <fullName evidence="7">Sialic acid binding Ig like lectin 1</fullName>
    </submittedName>
</protein>
<feature type="domain" description="Ig-like" evidence="6">
    <location>
        <begin position="1263"/>
        <end position="1343"/>
    </location>
</feature>
<sequence length="1663" mass="177922">LCLTPSVCSPPSAAAFGSWGVNYPETLHGVEGSCVLIPCTFSYPSTVTPANGIVAIWYKGYEEQRIVIYHSATPSEVDGQFQGRTELLSSPATQNCTLLLRGLRPEDSGKYNFRFEINEGDRWSDLRGVTLTVTGAPSSPTIAAPDDIREGTRVNFTCSSPYACPYDSITLQWRGYNAPGATVVGTVQLDTAGALHQETLVTSLSWQDHSKKLSCQVSVGAKQAVGEIALQVKYAPKGTKASLSPSAKNIRVGDSVTLSCSVNSKPSLPPHLLLHPREDGAQLGVSHVPRSLTQQGSGALGHLALFSARGAKQSSAPKAVTLWAAVLSVTPSAETQEGQRVTLSCDVPGDDSQDLTYSWYKNNVWLKAGTARALVFHQVAASDTGYYACKAHNDKGSEMSQVVGLSVFWPPLLTEITLLIQLDTQRGKNSFLFSCLWKEPITLIGKARGLPCRTSQKTFGGFLPVGNFEFLPNFFDFLAKKLKKSLHQSVSALAINFSGFGSDSSASLPLPAARVLISPSPEVREGDGVTLRCVATRSAEEGTSYIWYKNARWLKESSENALLLPAAGSKDAGAFQCTARNSRGSSTSPAVPLRVLFPPRRPLMSSLLETPDRHVGVILCTADSDPPAELALSRGDDLVASTSGSRALPGQRVSATASHNSLRVEIHEVALEDEGTYVCSARNALGNASASMVFSAETARIVATPASEVQEGRGVNLTCQVSSNSSATTSYRWNRNGQWLAEGLAGSLVFRQVASTDAGVYYCQATNNGTRRSSALLSLNVLYAPRNPRMTSFLEAELGSLAIIRCAVDSNPPALLSLYKGDELVASSGPGTAAAQRVSVTASQNSLRVELRDMTLEDEGSYRFTATNPYGTSSGQLYFRVQTARVLISPSPEVQEGDRVSLTCDVTGDAPEDATYTWYKNSRRVPEGSERSLAFPHVTSGDKKCRFTGSKACCSNAPSAVRIHSAKKCRFTGSKACCSNAPSAIGYIACFVEERPAGCTLFFYKNVVLSVCLSFQDSPETTGKRSSLLFFPFPSRMNFVTCTNVQVTCDTERTCDAENSVIGSVGGAATFFPPAARVWISPSPDVREGEAVNLTCAVDSDAPAMPHYTWYKNSIWFREGPARSLVFPKVAAADAGSYHCTATTQDRVRSSSPGALNVLYPPRNLWVKSFLEIPGGKLAIIACAVDSNPLSELALRRGAELVASDSSRGAGAAGGRLHVSASPNALKLEIRGVSVEDAGTYECLATNQVGKASASVRVSVETARVVIQPGPDVREGDPVTLTCEDTGARPSTVYTWHKNAKWLREGPAKAFTIRGAAAPDAGSYSCTAHDDGGRRTSLPTALQVLYAPKKPSLSSFLNAQDGRRAIIQCTVDSHPPSDLALYRGDKVTLVAATQGSPGLPSQRLSIQVSPNSLTVEMKDIVLEDAGQYVCSANNTYGIATASVRFGVETPSAVRVRIEPSQEIQEGAAVNVTCVVASWLGGETNYTWYKNSKWLQDGPASSLHLDRVTSTDTGSYHCRAEGRTGRATSALLSLDVLYAPRNPLLQAFLENRNARVGLLHCTADGNPQAELALYREDKLVASSHGPRSAANHRLSVFPSFNALRVEIRDVTSADSAEYTCLARNRLGNVTVTAYFRAQTLTELRTYKILAGLFITALLAGALAI</sequence>
<dbReference type="HOGENOM" id="CLU_243945_0_0_1"/>
<dbReference type="EMBL" id="AGCU01111649">
    <property type="status" value="NOT_ANNOTATED_CDS"/>
    <property type="molecule type" value="Genomic_DNA"/>
</dbReference>
<dbReference type="Ensembl" id="ENSPSIT00000010883.1">
    <property type="protein sequence ID" value="ENSPSIP00000010828.1"/>
    <property type="gene ID" value="ENSPSIG00000009741.1"/>
</dbReference>
<evidence type="ECO:0000256" key="2">
    <source>
        <dbReference type="ARBA" id="ARBA00022692"/>
    </source>
</evidence>
<evidence type="ECO:0000256" key="5">
    <source>
        <dbReference type="ARBA" id="ARBA00023157"/>
    </source>
</evidence>
<dbReference type="SUPFAM" id="SSF48726">
    <property type="entry name" value="Immunoglobulin"/>
    <property type="match status" value="13"/>
</dbReference>
<name>K7FS18_PELSI</name>
<feature type="domain" description="Ig-like" evidence="6">
    <location>
        <begin position="869"/>
        <end position="946"/>
    </location>
</feature>
<feature type="domain" description="Ig-like" evidence="6">
    <location>
        <begin position="699"/>
        <end position="778"/>
    </location>
</feature>
<dbReference type="EMBL" id="AGCU01111642">
    <property type="status" value="NOT_ANNOTATED_CDS"/>
    <property type="molecule type" value="Genomic_DNA"/>
</dbReference>
<gene>
    <name evidence="7" type="primary">SIGLEC1</name>
</gene>
<feature type="domain" description="Ig-like" evidence="6">
    <location>
        <begin position="1450"/>
        <end position="1532"/>
    </location>
</feature>
<dbReference type="GO" id="GO:0032480">
    <property type="term" value="P:negative regulation of type I interferon production"/>
    <property type="evidence" value="ECO:0007669"/>
    <property type="project" value="Ensembl"/>
</dbReference>
<feature type="domain" description="Ig-like" evidence="6">
    <location>
        <begin position="1073"/>
        <end position="1157"/>
    </location>
</feature>
<keyword evidence="2" id="KW-0812">Transmembrane</keyword>
<feature type="domain" description="Ig-like" evidence="6">
    <location>
        <begin position="137"/>
        <end position="231"/>
    </location>
</feature>
<dbReference type="InterPro" id="IPR013783">
    <property type="entry name" value="Ig-like_fold"/>
</dbReference>
<dbReference type="GO" id="GO:0005886">
    <property type="term" value="C:plasma membrane"/>
    <property type="evidence" value="ECO:0007669"/>
    <property type="project" value="Ensembl"/>
</dbReference>
<dbReference type="Pfam" id="PF08205">
    <property type="entry name" value="C2-set_2"/>
    <property type="match status" value="1"/>
</dbReference>
<evidence type="ECO:0000256" key="4">
    <source>
        <dbReference type="ARBA" id="ARBA00023136"/>
    </source>
</evidence>
<dbReference type="InterPro" id="IPR007110">
    <property type="entry name" value="Ig-like_dom"/>
</dbReference>
<dbReference type="Pfam" id="PF07686">
    <property type="entry name" value="V-set"/>
    <property type="match status" value="1"/>
</dbReference>
<keyword evidence="4" id="KW-0472">Membrane</keyword>
<dbReference type="EMBL" id="AGCU01111646">
    <property type="status" value="NOT_ANNOTATED_CDS"/>
    <property type="molecule type" value="Genomic_DNA"/>
</dbReference>
<feature type="domain" description="Ig-like" evidence="6">
    <location>
        <begin position="511"/>
        <end position="592"/>
    </location>
</feature>
<dbReference type="InterPro" id="IPR013098">
    <property type="entry name" value="Ig_I-set"/>
</dbReference>
<dbReference type="Pfam" id="PF13927">
    <property type="entry name" value="Ig_3"/>
    <property type="match status" value="1"/>
</dbReference>
<organism evidence="7 8">
    <name type="scientific">Pelodiscus sinensis</name>
    <name type="common">Chinese softshell turtle</name>
    <name type="synonym">Trionyx sinensis</name>
    <dbReference type="NCBI Taxonomy" id="13735"/>
    <lineage>
        <taxon>Eukaryota</taxon>
        <taxon>Metazoa</taxon>
        <taxon>Chordata</taxon>
        <taxon>Craniata</taxon>
        <taxon>Vertebrata</taxon>
        <taxon>Euteleostomi</taxon>
        <taxon>Archelosauria</taxon>
        <taxon>Testudinata</taxon>
        <taxon>Testudines</taxon>
        <taxon>Cryptodira</taxon>
        <taxon>Trionychia</taxon>
        <taxon>Trionychidae</taxon>
        <taxon>Pelodiscus</taxon>
    </lineage>
</organism>
<dbReference type="GO" id="GO:0005769">
    <property type="term" value="C:early endosome"/>
    <property type="evidence" value="ECO:0007669"/>
    <property type="project" value="TreeGrafter"/>
</dbReference>
<dbReference type="InterPro" id="IPR013106">
    <property type="entry name" value="Ig_V-set"/>
</dbReference>
<keyword evidence="5" id="KW-1015">Disulfide bond</keyword>
<dbReference type="EMBL" id="AGCU01111647">
    <property type="status" value="NOT_ANNOTATED_CDS"/>
    <property type="molecule type" value="Genomic_DNA"/>
</dbReference>
<dbReference type="Pfam" id="PF13895">
    <property type="entry name" value="Ig_2"/>
    <property type="match status" value="6"/>
</dbReference>
<reference evidence="7" key="3">
    <citation type="submission" date="2025-08" db="UniProtKB">
        <authorList>
            <consortium name="Ensembl"/>
        </authorList>
    </citation>
    <scope>IDENTIFICATION</scope>
</reference>
<dbReference type="SMART" id="SM00409">
    <property type="entry name" value="IG"/>
    <property type="match status" value="14"/>
</dbReference>
<reference evidence="8" key="1">
    <citation type="submission" date="2011-10" db="EMBL/GenBank/DDBJ databases">
        <authorList>
            <consortium name="Soft-shell Turtle Genome Consortium"/>
        </authorList>
    </citation>
    <scope>NUCLEOTIDE SEQUENCE [LARGE SCALE GENOMIC DNA]</scope>
    <source>
        <strain evidence="8">Daiwa-1</strain>
    </source>
</reference>
<dbReference type="InterPro" id="IPR003599">
    <property type="entry name" value="Ig_sub"/>
</dbReference>
<dbReference type="GO" id="GO:0005770">
    <property type="term" value="C:late endosome"/>
    <property type="evidence" value="ECO:0007669"/>
    <property type="project" value="TreeGrafter"/>
</dbReference>
<dbReference type="FunFam" id="2.60.40.10:FF:000921">
    <property type="entry name" value="sialoadhesin isoform X1"/>
    <property type="match status" value="2"/>
</dbReference>
<dbReference type="OMA" id="VTFNSQK"/>
<dbReference type="InterPro" id="IPR013162">
    <property type="entry name" value="CD80_C2-set"/>
</dbReference>
<dbReference type="GO" id="GO:0032481">
    <property type="term" value="P:positive regulation of type I interferon production"/>
    <property type="evidence" value="ECO:0007669"/>
    <property type="project" value="Ensembl"/>
</dbReference>
<evidence type="ECO:0000259" key="6">
    <source>
        <dbReference type="PROSITE" id="PS50835"/>
    </source>
</evidence>
<dbReference type="PANTHER" id="PTHR47243:SF1">
    <property type="entry name" value="SIALOADHESIN"/>
    <property type="match status" value="1"/>
</dbReference>
<dbReference type="eggNOG" id="KOG4475">
    <property type="taxonomic scope" value="Eukaryota"/>
</dbReference>
<reference evidence="8" key="2">
    <citation type="journal article" date="2013" name="Nat. Genet.">
        <title>The draft genomes of soft-shell turtle and green sea turtle yield insights into the development and evolution of the turtle-specific body plan.</title>
        <authorList>
            <person name="Wang Z."/>
            <person name="Pascual-Anaya J."/>
            <person name="Zadissa A."/>
            <person name="Li W."/>
            <person name="Niimura Y."/>
            <person name="Huang Z."/>
            <person name="Li C."/>
            <person name="White S."/>
            <person name="Xiong Z."/>
            <person name="Fang D."/>
            <person name="Wang B."/>
            <person name="Ming Y."/>
            <person name="Chen Y."/>
            <person name="Zheng Y."/>
            <person name="Kuraku S."/>
            <person name="Pignatelli M."/>
            <person name="Herrero J."/>
            <person name="Beal K."/>
            <person name="Nozawa M."/>
            <person name="Li Q."/>
            <person name="Wang J."/>
            <person name="Zhang H."/>
            <person name="Yu L."/>
            <person name="Shigenobu S."/>
            <person name="Wang J."/>
            <person name="Liu J."/>
            <person name="Flicek P."/>
            <person name="Searle S."/>
            <person name="Wang J."/>
            <person name="Kuratani S."/>
            <person name="Yin Y."/>
            <person name="Aken B."/>
            <person name="Zhang G."/>
            <person name="Irie N."/>
        </authorList>
    </citation>
    <scope>NUCLEOTIDE SEQUENCE [LARGE SCALE GENOMIC DNA]</scope>
    <source>
        <strain evidence="8">Daiwa-1</strain>
    </source>
</reference>
<dbReference type="Gene3D" id="2.60.40.10">
    <property type="entry name" value="Immunoglobulins"/>
    <property type="match status" value="14"/>
</dbReference>
<dbReference type="EMBL" id="AGCU01111641">
    <property type="status" value="NOT_ANNOTATED_CDS"/>
    <property type="molecule type" value="Genomic_DNA"/>
</dbReference>
<proteinExistence type="predicted"/>
<feature type="domain" description="Ig-like" evidence="6">
    <location>
        <begin position="1542"/>
        <end position="1631"/>
    </location>
</feature>
<dbReference type="CDD" id="cd00096">
    <property type="entry name" value="Ig"/>
    <property type="match status" value="5"/>
</dbReference>
<evidence type="ECO:0000313" key="7">
    <source>
        <dbReference type="Ensembl" id="ENSPSIP00000010828.1"/>
    </source>
</evidence>
<dbReference type="STRING" id="13735.ENSPSIP00000010828"/>
<comment type="subcellular location">
    <subcellularLocation>
        <location evidence="1">Membrane</location>
        <topology evidence="1">Single-pass membrane protein</topology>
    </subcellularLocation>
</comment>
<dbReference type="InterPro" id="IPR036179">
    <property type="entry name" value="Ig-like_dom_sf"/>
</dbReference>
<dbReference type="EMBL" id="AGCU01111644">
    <property type="status" value="NOT_ANNOTATED_CDS"/>
    <property type="molecule type" value="Genomic_DNA"/>
</dbReference>
<accession>K7FS18</accession>
<dbReference type="PANTHER" id="PTHR47243">
    <property type="entry name" value="SIALOADHESIN"/>
    <property type="match status" value="1"/>
</dbReference>
<dbReference type="PROSITE" id="PS50835">
    <property type="entry name" value="IG_LIKE"/>
    <property type="match status" value="12"/>
</dbReference>
<keyword evidence="3" id="KW-1133">Transmembrane helix</keyword>
<dbReference type="SMART" id="SM00408">
    <property type="entry name" value="IGc2"/>
    <property type="match status" value="12"/>
</dbReference>
<dbReference type="Proteomes" id="UP000007267">
    <property type="component" value="Unassembled WGS sequence"/>
</dbReference>
<evidence type="ECO:0000256" key="3">
    <source>
        <dbReference type="ARBA" id="ARBA00022989"/>
    </source>
</evidence>
<dbReference type="GO" id="GO:0046790">
    <property type="term" value="F:virion binding"/>
    <property type="evidence" value="ECO:0007669"/>
    <property type="project" value="TreeGrafter"/>
</dbReference>
<dbReference type="GO" id="GO:0075512">
    <property type="term" value="P:clathrin-dependent endocytosis of virus by host cell"/>
    <property type="evidence" value="ECO:0007669"/>
    <property type="project" value="TreeGrafter"/>
</dbReference>